<dbReference type="Proteomes" id="UP000789901">
    <property type="component" value="Unassembled WGS sequence"/>
</dbReference>
<name>A0ABN7VF13_GIGMA</name>
<feature type="non-terminal residue" evidence="1">
    <location>
        <position position="1"/>
    </location>
</feature>
<protein>
    <submittedName>
        <fullName evidence="1">15692_t:CDS:1</fullName>
    </submittedName>
</protein>
<evidence type="ECO:0000313" key="1">
    <source>
        <dbReference type="EMBL" id="CAG8765338.1"/>
    </source>
</evidence>
<comment type="caution">
    <text evidence="1">The sequence shown here is derived from an EMBL/GenBank/DDBJ whole genome shotgun (WGS) entry which is preliminary data.</text>
</comment>
<proteinExistence type="predicted"/>
<gene>
    <name evidence="1" type="ORF">GMARGA_LOCUS17958</name>
</gene>
<reference evidence="1 2" key="1">
    <citation type="submission" date="2021-06" db="EMBL/GenBank/DDBJ databases">
        <authorList>
            <person name="Kallberg Y."/>
            <person name="Tangrot J."/>
            <person name="Rosling A."/>
        </authorList>
    </citation>
    <scope>NUCLEOTIDE SEQUENCE [LARGE SCALE GENOMIC DNA]</scope>
    <source>
        <strain evidence="1 2">120-4 pot B 10/14</strain>
    </source>
</reference>
<feature type="non-terminal residue" evidence="1">
    <location>
        <position position="116"/>
    </location>
</feature>
<organism evidence="1 2">
    <name type="scientific">Gigaspora margarita</name>
    <dbReference type="NCBI Taxonomy" id="4874"/>
    <lineage>
        <taxon>Eukaryota</taxon>
        <taxon>Fungi</taxon>
        <taxon>Fungi incertae sedis</taxon>
        <taxon>Mucoromycota</taxon>
        <taxon>Glomeromycotina</taxon>
        <taxon>Glomeromycetes</taxon>
        <taxon>Diversisporales</taxon>
        <taxon>Gigasporaceae</taxon>
        <taxon>Gigaspora</taxon>
    </lineage>
</organism>
<accession>A0ABN7VF13</accession>
<sequence length="116" mass="13480">NESFEVKTSNTEEEKPEVTQKLAITLQSAQVLKEDLSIVKKNRKKPNGIHTVWDIPRNMSPRTLWKELSFFGNVSIIQWRGRETSSAALIQIRFKSVERKQNWESKWAVAPERSGR</sequence>
<evidence type="ECO:0000313" key="2">
    <source>
        <dbReference type="Proteomes" id="UP000789901"/>
    </source>
</evidence>
<dbReference type="EMBL" id="CAJVQB010013920">
    <property type="protein sequence ID" value="CAG8765338.1"/>
    <property type="molecule type" value="Genomic_DNA"/>
</dbReference>
<keyword evidence="2" id="KW-1185">Reference proteome</keyword>